<dbReference type="PANTHER" id="PTHR42913:SF3">
    <property type="entry name" value="64 KDA MITOCHONDRIAL NADH DEHYDROGENASE (EUROFUNG)"/>
    <property type="match status" value="1"/>
</dbReference>
<comment type="caution">
    <text evidence="7">The sequence shown here is derived from an EMBL/GenBank/DDBJ whole genome shotgun (WGS) entry which is preliminary data.</text>
</comment>
<evidence type="ECO:0000256" key="5">
    <source>
        <dbReference type="ARBA" id="ARBA00023002"/>
    </source>
</evidence>
<dbReference type="PRINTS" id="PR00411">
    <property type="entry name" value="PNDRDTASEI"/>
</dbReference>
<dbReference type="PANTHER" id="PTHR42913">
    <property type="entry name" value="APOPTOSIS-INDUCING FACTOR 1"/>
    <property type="match status" value="1"/>
</dbReference>
<comment type="similarity">
    <text evidence="2">Belongs to the NADH dehydrogenase family.</text>
</comment>
<dbReference type="InterPro" id="IPR051169">
    <property type="entry name" value="NADH-Q_oxidoreductase"/>
</dbReference>
<dbReference type="STRING" id="1423763.FC46_GL001530"/>
<dbReference type="Pfam" id="PF07992">
    <property type="entry name" value="Pyr_redox_2"/>
    <property type="match status" value="1"/>
</dbReference>
<dbReference type="OrthoDB" id="9781621at2"/>
<dbReference type="InterPro" id="IPR036188">
    <property type="entry name" value="FAD/NAD-bd_sf"/>
</dbReference>
<organism evidence="7 8">
    <name type="scientific">Lactobacillus kalixensis DSM 16043</name>
    <dbReference type="NCBI Taxonomy" id="1423763"/>
    <lineage>
        <taxon>Bacteria</taxon>
        <taxon>Bacillati</taxon>
        <taxon>Bacillota</taxon>
        <taxon>Bacilli</taxon>
        <taxon>Lactobacillales</taxon>
        <taxon>Lactobacillaceae</taxon>
        <taxon>Lactobacillus</taxon>
    </lineage>
</organism>
<keyword evidence="4" id="KW-0274">FAD</keyword>
<dbReference type="Gene3D" id="3.50.50.100">
    <property type="match status" value="1"/>
</dbReference>
<dbReference type="Proteomes" id="UP000051036">
    <property type="component" value="Unassembled WGS sequence"/>
</dbReference>
<reference evidence="7 8" key="1">
    <citation type="journal article" date="2015" name="Genome Announc.">
        <title>Expanding the biotechnology potential of lactobacilli through comparative genomics of 213 strains and associated genera.</title>
        <authorList>
            <person name="Sun Z."/>
            <person name="Harris H.M."/>
            <person name="McCann A."/>
            <person name="Guo C."/>
            <person name="Argimon S."/>
            <person name="Zhang W."/>
            <person name="Yang X."/>
            <person name="Jeffery I.B."/>
            <person name="Cooney J.C."/>
            <person name="Kagawa T.F."/>
            <person name="Liu W."/>
            <person name="Song Y."/>
            <person name="Salvetti E."/>
            <person name="Wrobel A."/>
            <person name="Rasinkangas P."/>
            <person name="Parkhill J."/>
            <person name="Rea M.C."/>
            <person name="O'Sullivan O."/>
            <person name="Ritari J."/>
            <person name="Douillard F.P."/>
            <person name="Paul Ross R."/>
            <person name="Yang R."/>
            <person name="Briner A.E."/>
            <person name="Felis G.E."/>
            <person name="de Vos W.M."/>
            <person name="Barrangou R."/>
            <person name="Klaenhammer T.R."/>
            <person name="Caufield P.W."/>
            <person name="Cui Y."/>
            <person name="Zhang H."/>
            <person name="O'Toole P.W."/>
        </authorList>
    </citation>
    <scope>NUCLEOTIDE SEQUENCE [LARGE SCALE GENOMIC DNA]</scope>
    <source>
        <strain evidence="7 8">DSM 16043</strain>
    </source>
</reference>
<evidence type="ECO:0000313" key="7">
    <source>
        <dbReference type="EMBL" id="KRL90920.1"/>
    </source>
</evidence>
<sequence length="407" mass="45896">MKKIVVLGAGYAGIKTVVKLQKKMKNEVEITLVDRNSYHYETTRLPEVATGENSYTQISYEINDVIKKSMTTFIQDEVVKINPEEKTVELKNHPELHYDYLVLGLGFTFTSMGIPGVEQYGMPMYNPKTAIEIRDHVLNEMKEYRKDKDKKHLQIVICGAGFKACELAGAFRDAAPRYAKIAGVQPEDIRITSFDASHRLLPMFDGKIYDYAIDAMKKQDLNIIYPSYIKELTEDGVKYNLASDPEDEKPRELRAGTMVWMMGFIGSPVIQTSGFKQRRNRILVDDHLTVPGFENVYSLGDVSNVLQPGKKWPYPNTAQLALSMANYAADDIKARINGQTRPNKYAYHDLGVCVKISEHSKAAAVALGHGYKGYMASVLKKLIADRSLMETGGIKEVIAQGEFDFWH</sequence>
<keyword evidence="8" id="KW-1185">Reference proteome</keyword>
<keyword evidence="3" id="KW-0285">Flavoprotein</keyword>
<evidence type="ECO:0000256" key="4">
    <source>
        <dbReference type="ARBA" id="ARBA00022827"/>
    </source>
</evidence>
<dbReference type="InterPro" id="IPR023753">
    <property type="entry name" value="FAD/NAD-binding_dom"/>
</dbReference>
<dbReference type="SUPFAM" id="SSF51905">
    <property type="entry name" value="FAD/NAD(P)-binding domain"/>
    <property type="match status" value="2"/>
</dbReference>
<dbReference type="PRINTS" id="PR00368">
    <property type="entry name" value="FADPNR"/>
</dbReference>
<dbReference type="GO" id="GO:0003955">
    <property type="term" value="F:NAD(P)H dehydrogenase (quinone) activity"/>
    <property type="evidence" value="ECO:0007669"/>
    <property type="project" value="TreeGrafter"/>
</dbReference>
<evidence type="ECO:0000256" key="3">
    <source>
        <dbReference type="ARBA" id="ARBA00022630"/>
    </source>
</evidence>
<protein>
    <submittedName>
        <fullName evidence="7">Pyridine nucleotide-disulfide oxidoreductase family protein</fullName>
    </submittedName>
</protein>
<evidence type="ECO:0000313" key="8">
    <source>
        <dbReference type="Proteomes" id="UP000051036"/>
    </source>
</evidence>
<dbReference type="EMBL" id="AZFM01000005">
    <property type="protein sequence ID" value="KRL90920.1"/>
    <property type="molecule type" value="Genomic_DNA"/>
</dbReference>
<proteinExistence type="inferred from homology"/>
<comment type="cofactor">
    <cofactor evidence="1">
        <name>FAD</name>
        <dbReference type="ChEBI" id="CHEBI:57692"/>
    </cofactor>
</comment>
<feature type="domain" description="FAD/NAD(P)-binding" evidence="6">
    <location>
        <begin position="3"/>
        <end position="324"/>
    </location>
</feature>
<accession>A0A0R1UIG9</accession>
<dbReference type="PATRIC" id="fig|1423763.3.peg.1554"/>
<evidence type="ECO:0000256" key="2">
    <source>
        <dbReference type="ARBA" id="ARBA00005272"/>
    </source>
</evidence>
<dbReference type="AlphaFoldDB" id="A0A0R1UIG9"/>
<name>A0A0R1UIG9_9LACO</name>
<evidence type="ECO:0000256" key="1">
    <source>
        <dbReference type="ARBA" id="ARBA00001974"/>
    </source>
</evidence>
<keyword evidence="5" id="KW-0560">Oxidoreductase</keyword>
<gene>
    <name evidence="7" type="ORF">FC46_GL001530</name>
</gene>
<evidence type="ECO:0000259" key="6">
    <source>
        <dbReference type="Pfam" id="PF07992"/>
    </source>
</evidence>
<dbReference type="RefSeq" id="WP_057797585.1">
    <property type="nucleotide sequence ID" value="NZ_AZFM01000005.1"/>
</dbReference>
<dbReference type="GO" id="GO:0019646">
    <property type="term" value="P:aerobic electron transport chain"/>
    <property type="evidence" value="ECO:0007669"/>
    <property type="project" value="TreeGrafter"/>
</dbReference>